<dbReference type="VEuPathDB" id="TriTrypDB:TvY486_1100870"/>
<reference evidence="1" key="1">
    <citation type="journal article" date="2012" name="Proc. Natl. Acad. Sci. U.S.A.">
        <title>Antigenic diversity is generated by distinct evolutionary mechanisms in African trypanosome species.</title>
        <authorList>
            <person name="Jackson A.P."/>
            <person name="Berry A."/>
            <person name="Aslett M."/>
            <person name="Allison H.C."/>
            <person name="Burton P."/>
            <person name="Vavrova-Anderson J."/>
            <person name="Brown R."/>
            <person name="Browne H."/>
            <person name="Corton N."/>
            <person name="Hauser H."/>
            <person name="Gamble J."/>
            <person name="Gilderthorp R."/>
            <person name="Marcello L."/>
            <person name="McQuillan J."/>
            <person name="Otto T.D."/>
            <person name="Quail M.A."/>
            <person name="Sanders M.J."/>
            <person name="van Tonder A."/>
            <person name="Ginger M.L."/>
            <person name="Field M.C."/>
            <person name="Barry J.D."/>
            <person name="Hertz-Fowler C."/>
            <person name="Berriman M."/>
        </authorList>
    </citation>
    <scope>NUCLEOTIDE SEQUENCE</scope>
    <source>
        <strain evidence="1">Y486</strain>
    </source>
</reference>
<organism evidence="1">
    <name type="scientific">Trypanosoma vivax (strain Y486)</name>
    <dbReference type="NCBI Taxonomy" id="1055687"/>
    <lineage>
        <taxon>Eukaryota</taxon>
        <taxon>Discoba</taxon>
        <taxon>Euglenozoa</taxon>
        <taxon>Kinetoplastea</taxon>
        <taxon>Metakinetoplastina</taxon>
        <taxon>Trypanosomatida</taxon>
        <taxon>Trypanosomatidae</taxon>
        <taxon>Trypanosoma</taxon>
        <taxon>Duttonella</taxon>
    </lineage>
</organism>
<dbReference type="EMBL" id="HE573027">
    <property type="protein sequence ID" value="CCC52602.1"/>
    <property type="molecule type" value="Genomic_DNA"/>
</dbReference>
<evidence type="ECO:0000313" key="1">
    <source>
        <dbReference type="EMBL" id="CCC52602.1"/>
    </source>
</evidence>
<name>G0U9X1_TRYVY</name>
<protein>
    <submittedName>
        <fullName evidence="1">Uncharacterized protein</fullName>
    </submittedName>
</protein>
<accession>G0U9X1</accession>
<gene>
    <name evidence="1" type="ORF">TVY486_1100870</name>
</gene>
<sequence>MESVSEPLNGQREMGEESIDKLRVKFVQRVRADLDAIVASCRASLREEDAEMARRCKKILHMAGELTASIEGWFERATASVGQIEADQKQLWSRVQETANSIAARREELLKRQEDRAEQVRALCMERFKEVELSS</sequence>
<proteinExistence type="predicted"/>
<dbReference type="AlphaFoldDB" id="G0U9X1"/>